<feature type="non-terminal residue" evidence="2">
    <location>
        <position position="139"/>
    </location>
</feature>
<dbReference type="Gene3D" id="3.40.50.300">
    <property type="entry name" value="P-loop containing nucleotide triphosphate hydrolases"/>
    <property type="match status" value="1"/>
</dbReference>
<gene>
    <name evidence="2" type="ORF">METZ01_LOCUS302382</name>
</gene>
<name>A0A382MM05_9ZZZZ</name>
<protein>
    <recommendedName>
        <fullName evidence="1">DNA polymerase III delta N-terminal domain-containing protein</fullName>
    </recommendedName>
</protein>
<reference evidence="2" key="1">
    <citation type="submission" date="2018-05" db="EMBL/GenBank/DDBJ databases">
        <authorList>
            <person name="Lanie J.A."/>
            <person name="Ng W.-L."/>
            <person name="Kazmierczak K.M."/>
            <person name="Andrzejewski T.M."/>
            <person name="Davidsen T.M."/>
            <person name="Wayne K.J."/>
            <person name="Tettelin H."/>
            <person name="Glass J.I."/>
            <person name="Rusch D."/>
            <person name="Podicherti R."/>
            <person name="Tsui H.-C.T."/>
            <person name="Winkler M.E."/>
        </authorList>
    </citation>
    <scope>NUCLEOTIDE SEQUENCE</scope>
</reference>
<organism evidence="2">
    <name type="scientific">marine metagenome</name>
    <dbReference type="NCBI Taxonomy" id="408172"/>
    <lineage>
        <taxon>unclassified sequences</taxon>
        <taxon>metagenomes</taxon>
        <taxon>ecological metagenomes</taxon>
    </lineage>
</organism>
<dbReference type="InterPro" id="IPR010372">
    <property type="entry name" value="DNA_pol3_delta_N"/>
</dbReference>
<feature type="domain" description="DNA polymerase III delta N-terminal" evidence="1">
    <location>
        <begin position="24"/>
        <end position="96"/>
    </location>
</feature>
<dbReference type="Pfam" id="PF06144">
    <property type="entry name" value="DNA_pol3_delta"/>
    <property type="match status" value="1"/>
</dbReference>
<dbReference type="GO" id="GO:0006260">
    <property type="term" value="P:DNA replication"/>
    <property type="evidence" value="ECO:0007669"/>
    <property type="project" value="InterPro"/>
</dbReference>
<dbReference type="GO" id="GO:0003677">
    <property type="term" value="F:DNA binding"/>
    <property type="evidence" value="ECO:0007669"/>
    <property type="project" value="InterPro"/>
</dbReference>
<evidence type="ECO:0000259" key="1">
    <source>
        <dbReference type="Pfam" id="PF06144"/>
    </source>
</evidence>
<dbReference type="GO" id="GO:0003887">
    <property type="term" value="F:DNA-directed DNA polymerase activity"/>
    <property type="evidence" value="ECO:0007669"/>
    <property type="project" value="InterPro"/>
</dbReference>
<dbReference type="InterPro" id="IPR027417">
    <property type="entry name" value="P-loop_NTPase"/>
</dbReference>
<dbReference type="AlphaFoldDB" id="A0A382MM05"/>
<dbReference type="GO" id="GO:0009360">
    <property type="term" value="C:DNA polymerase III complex"/>
    <property type="evidence" value="ECO:0007669"/>
    <property type="project" value="InterPro"/>
</dbReference>
<accession>A0A382MM05</accession>
<evidence type="ECO:0000313" key="2">
    <source>
        <dbReference type="EMBL" id="SVC49528.1"/>
    </source>
</evidence>
<proteinExistence type="predicted"/>
<dbReference type="EMBL" id="UINC01094355">
    <property type="protein sequence ID" value="SVC49528.1"/>
    <property type="molecule type" value="Genomic_DNA"/>
</dbReference>
<sequence length="139" mass="15195">MDHDIIEATAATAGEASKTLGRLREAIETLPFFGGGKVVWFKDCNFLGDDRTAKAKDVSSGLADFASLLKTFEWAGVRLLISASKADKRKTFYKTVFKVGHAESFEALSLDDRDCQAKAEQVVASKLEALKKKADYEAV</sequence>